<comment type="caution">
    <text evidence="2">The sequence shown here is derived from an EMBL/GenBank/DDBJ whole genome shotgun (WGS) entry which is preliminary data.</text>
</comment>
<gene>
    <name evidence="2" type="ORF">IFR04_013712</name>
</gene>
<proteinExistence type="predicted"/>
<evidence type="ECO:0000256" key="1">
    <source>
        <dbReference type="SAM" id="MobiDB-lite"/>
    </source>
</evidence>
<dbReference type="AlphaFoldDB" id="A0A8H7T616"/>
<evidence type="ECO:0000313" key="3">
    <source>
        <dbReference type="Proteomes" id="UP000664132"/>
    </source>
</evidence>
<feature type="region of interest" description="Disordered" evidence="1">
    <location>
        <begin position="84"/>
        <end position="132"/>
    </location>
</feature>
<accession>A0A8H7T616</accession>
<protein>
    <submittedName>
        <fullName evidence="2">Uncharacterized protein</fullName>
    </submittedName>
</protein>
<name>A0A8H7T616_9HELO</name>
<sequence>MSPEPFCCSSAIPSTIRYLFLLLPKQTTHNLLPKNKSSTPIITSFLVHLSTNTLPIPDTVPEGYSPNFYAIIQVKRSHLVGQNGNARSTISSASSSSTSVHSTPSTHSKPSRTSNLKSSHSTSSSNTVTSVPNTTLTSTRYFVPLEIAGQNKPTSLHPSSRVFSRGFREIRPGEAMESLRFPESGIEIGDGEHWRELEGVETFWCRDHGVGFELRVWVREGVV</sequence>
<organism evidence="2 3">
    <name type="scientific">Cadophora malorum</name>
    <dbReference type="NCBI Taxonomy" id="108018"/>
    <lineage>
        <taxon>Eukaryota</taxon>
        <taxon>Fungi</taxon>
        <taxon>Dikarya</taxon>
        <taxon>Ascomycota</taxon>
        <taxon>Pezizomycotina</taxon>
        <taxon>Leotiomycetes</taxon>
        <taxon>Helotiales</taxon>
        <taxon>Ploettnerulaceae</taxon>
        <taxon>Cadophora</taxon>
    </lineage>
</organism>
<dbReference type="Proteomes" id="UP000664132">
    <property type="component" value="Unassembled WGS sequence"/>
</dbReference>
<evidence type="ECO:0000313" key="2">
    <source>
        <dbReference type="EMBL" id="KAG4413135.1"/>
    </source>
</evidence>
<dbReference type="OrthoDB" id="3468392at2759"/>
<dbReference type="EMBL" id="JAFJYH010000331">
    <property type="protein sequence ID" value="KAG4413135.1"/>
    <property type="molecule type" value="Genomic_DNA"/>
</dbReference>
<reference evidence="2" key="1">
    <citation type="submission" date="2021-02" db="EMBL/GenBank/DDBJ databases">
        <title>Genome sequence Cadophora malorum strain M34.</title>
        <authorList>
            <person name="Stefanovic E."/>
            <person name="Vu D."/>
            <person name="Scully C."/>
            <person name="Dijksterhuis J."/>
            <person name="Roader J."/>
            <person name="Houbraken J."/>
        </authorList>
    </citation>
    <scope>NUCLEOTIDE SEQUENCE</scope>
    <source>
        <strain evidence="2">M34</strain>
    </source>
</reference>
<keyword evidence="3" id="KW-1185">Reference proteome</keyword>
<feature type="compositionally biased region" description="Low complexity" evidence="1">
    <location>
        <begin position="86"/>
        <end position="132"/>
    </location>
</feature>